<evidence type="ECO:0000313" key="2">
    <source>
        <dbReference type="Proteomes" id="UP000003221"/>
    </source>
</evidence>
<protein>
    <submittedName>
        <fullName evidence="1">Uncharacterized protein</fullName>
    </submittedName>
</protein>
<proteinExistence type="predicted"/>
<organism evidence="1 2">
    <name type="scientific">Salmonella enterica subsp. enterica serovar Montevideo str. S5-403</name>
    <dbReference type="NCBI Taxonomy" id="913242"/>
    <lineage>
        <taxon>Bacteria</taxon>
        <taxon>Pseudomonadati</taxon>
        <taxon>Pseudomonadota</taxon>
        <taxon>Gammaproteobacteria</taxon>
        <taxon>Enterobacterales</taxon>
        <taxon>Enterobacteriaceae</taxon>
        <taxon>Salmonella</taxon>
    </lineage>
</organism>
<dbReference type="AlphaFoldDB" id="G5Q9A3"/>
<evidence type="ECO:0000313" key="1">
    <source>
        <dbReference type="EMBL" id="EHC73964.1"/>
    </source>
</evidence>
<accession>G5Q9A3</accession>
<sequence>MLYPACIIPSPDRIHRALLGIHSLFTTTRLPTAGKLAGR</sequence>
<gene>
    <name evidence="1" type="ORF">LTSEMON_5012</name>
</gene>
<comment type="caution">
    <text evidence="1">The sequence shown here is derived from an EMBL/GenBank/DDBJ whole genome shotgun (WGS) entry which is preliminary data.</text>
</comment>
<reference evidence="1 2" key="1">
    <citation type="journal article" date="2011" name="BMC Genomics">
        <title>Genome sequencing reveals diversification of virulence factor content and possible host adaptation in distinct subpopulations of Salmonella enterica.</title>
        <authorList>
            <person name="den Bakker H.C."/>
            <person name="Moreno Switt A.I."/>
            <person name="Govoni G."/>
            <person name="Cummings C.A."/>
            <person name="Ranieri M.L."/>
            <person name="Degoricija L."/>
            <person name="Hoelzer K."/>
            <person name="Rodriguez-Rivera L.D."/>
            <person name="Brown S."/>
            <person name="Bolchacova E."/>
            <person name="Furtado M.R."/>
            <person name="Wiedmann M."/>
        </authorList>
    </citation>
    <scope>NUCLEOTIDE SEQUENCE [LARGE SCALE GENOMIC DNA]</scope>
    <source>
        <strain evidence="1 2">S5-403</strain>
    </source>
</reference>
<name>G5Q9A3_SALMO</name>
<dbReference type="EMBL" id="AFCS01001131">
    <property type="protein sequence ID" value="EHC73964.1"/>
    <property type="molecule type" value="Genomic_DNA"/>
</dbReference>
<dbReference type="Proteomes" id="UP000003221">
    <property type="component" value="Unassembled WGS sequence"/>
</dbReference>